<keyword evidence="2" id="KW-0472">Membrane</keyword>
<dbReference type="RefSeq" id="WP_127047825.1">
    <property type="nucleotide sequence ID" value="NZ_RZGZ01000002.1"/>
</dbReference>
<evidence type="ECO:0000256" key="1">
    <source>
        <dbReference type="SAM" id="MobiDB-lite"/>
    </source>
</evidence>
<feature type="transmembrane region" description="Helical" evidence="2">
    <location>
        <begin position="25"/>
        <end position="46"/>
    </location>
</feature>
<sequence>MDPDAPIHLPPALAQDTGADLLSTYWPAAIGLCVAIGGVALAVRAARRRGSRPRRRRVLAASGWSAATAVVLVGSLALGVNTWVGYFPSGSTLSRWVGDKIGSPQPDSGASGGRVTSDTHGHAFRTALPSTAEQVPPTSGWVYLPPDYDEPGRTTRYPVVYALHGSPGSAADWFTGGRIDSVMDALIDAGALPPTIVVSPDLNAGSDHGEDEPLDRPGGPQVETFVTTDVVSWADTHLRTLTDPTHRIIAGMSSGGLGALLYGLHDPEEFGGIVSIMPYEHPYTVSIRDDPDALRRNSPLSVIAARSAATDQTVFLGQGDGEPTTEATQIRDSLRAQGQTTTLRVLPGLGHTWTAARTIMPYGLVWTAEHLGWTPSGSGS</sequence>
<organism evidence="3 4">
    <name type="scientific">Labedella endophytica</name>
    <dbReference type="NCBI Taxonomy" id="1523160"/>
    <lineage>
        <taxon>Bacteria</taxon>
        <taxon>Bacillati</taxon>
        <taxon>Actinomycetota</taxon>
        <taxon>Actinomycetes</taxon>
        <taxon>Micrococcales</taxon>
        <taxon>Microbacteriaceae</taxon>
        <taxon>Labedella</taxon>
    </lineage>
</organism>
<dbReference type="Proteomes" id="UP000274909">
    <property type="component" value="Unassembled WGS sequence"/>
</dbReference>
<dbReference type="Gene3D" id="3.40.50.1820">
    <property type="entry name" value="alpha/beta hydrolase"/>
    <property type="match status" value="1"/>
</dbReference>
<dbReference type="OrthoDB" id="184858at2"/>
<dbReference type="Pfam" id="PF00756">
    <property type="entry name" value="Esterase"/>
    <property type="match status" value="1"/>
</dbReference>
<dbReference type="SUPFAM" id="SSF53474">
    <property type="entry name" value="alpha/beta-Hydrolases"/>
    <property type="match status" value="1"/>
</dbReference>
<feature type="transmembrane region" description="Helical" evidence="2">
    <location>
        <begin position="58"/>
        <end position="84"/>
    </location>
</feature>
<evidence type="ECO:0008006" key="5">
    <source>
        <dbReference type="Google" id="ProtNLM"/>
    </source>
</evidence>
<name>A0A3S0X757_9MICO</name>
<evidence type="ECO:0000313" key="4">
    <source>
        <dbReference type="Proteomes" id="UP000274909"/>
    </source>
</evidence>
<reference evidence="3 4" key="1">
    <citation type="submission" date="2018-12" db="EMBL/GenBank/DDBJ databases">
        <authorList>
            <person name="Li F."/>
        </authorList>
    </citation>
    <scope>NUCLEOTIDE SEQUENCE [LARGE SCALE GENOMIC DNA]</scope>
    <source>
        <strain evidence="3 4">EGI 6500705</strain>
    </source>
</reference>
<keyword evidence="2" id="KW-0812">Transmembrane</keyword>
<feature type="region of interest" description="Disordered" evidence="1">
    <location>
        <begin position="100"/>
        <end position="120"/>
    </location>
</feature>
<gene>
    <name evidence="3" type="ORF">ELQ94_04975</name>
</gene>
<keyword evidence="2" id="KW-1133">Transmembrane helix</keyword>
<accession>A0A3S0X757</accession>
<evidence type="ECO:0000256" key="2">
    <source>
        <dbReference type="SAM" id="Phobius"/>
    </source>
</evidence>
<dbReference type="PANTHER" id="PTHR48098">
    <property type="entry name" value="ENTEROCHELIN ESTERASE-RELATED"/>
    <property type="match status" value="1"/>
</dbReference>
<keyword evidence="4" id="KW-1185">Reference proteome</keyword>
<evidence type="ECO:0000313" key="3">
    <source>
        <dbReference type="EMBL" id="RUR00901.1"/>
    </source>
</evidence>
<protein>
    <recommendedName>
        <fullName evidence="5">Esterase</fullName>
    </recommendedName>
</protein>
<dbReference type="InterPro" id="IPR050583">
    <property type="entry name" value="Mycobacterial_A85_antigen"/>
</dbReference>
<comment type="caution">
    <text evidence="3">The sequence shown here is derived from an EMBL/GenBank/DDBJ whole genome shotgun (WGS) entry which is preliminary data.</text>
</comment>
<dbReference type="InterPro" id="IPR029058">
    <property type="entry name" value="AB_hydrolase_fold"/>
</dbReference>
<proteinExistence type="predicted"/>
<dbReference type="EMBL" id="RZGZ01000002">
    <property type="protein sequence ID" value="RUR00901.1"/>
    <property type="molecule type" value="Genomic_DNA"/>
</dbReference>
<dbReference type="AlphaFoldDB" id="A0A3S0X757"/>
<dbReference type="InterPro" id="IPR000801">
    <property type="entry name" value="Esterase-like"/>
</dbReference>